<sequence>MAGTSEQAGKRLKRRSPDEVRVARASGNEINFGEEIVMGDNSTAVPNVIPFNFGKQQVRTLLIDDQPWFVANDVSAALQYSEASAMTRHLDDDEKGLSIVQTLGGDQEMLVINESGLYSAILRSRKVEAKRFKKWVTAEVLPAIRKHGRYEDQGKMQPMVDELLGPQGARKLGNIMRCRVAKLDAEHQRSATAKLASALHARFDVPRMELIPGDQLDAACNFVAAYAIEGEYLGKEELKAEQPLNIHFPVEALAQRRPEMVKPRGDGHAWLDVSLNDLRDFHEGSTPCEAILIELRRAGYEVEGAWWELRTYRNKMREIASFAHGLTCVIDEPHRYAIKMGAVA</sequence>
<dbReference type="AlphaFoldDB" id="A0A1H4MAX6"/>
<feature type="region of interest" description="Disordered" evidence="1">
    <location>
        <begin position="1"/>
        <end position="20"/>
    </location>
</feature>
<name>A0A1H4MAX6_9PSED</name>
<dbReference type="Proteomes" id="UP000198982">
    <property type="component" value="Unassembled WGS sequence"/>
</dbReference>
<dbReference type="Pfam" id="PF02498">
    <property type="entry name" value="Bro-N"/>
    <property type="match status" value="1"/>
</dbReference>
<feature type="domain" description="Bro-N" evidence="2">
    <location>
        <begin position="42"/>
        <end position="148"/>
    </location>
</feature>
<evidence type="ECO:0000259" key="2">
    <source>
        <dbReference type="PROSITE" id="PS51750"/>
    </source>
</evidence>
<organism evidence="3 4">
    <name type="scientific">Pseudomonas saponiphila</name>
    <dbReference type="NCBI Taxonomy" id="556534"/>
    <lineage>
        <taxon>Bacteria</taxon>
        <taxon>Pseudomonadati</taxon>
        <taxon>Pseudomonadota</taxon>
        <taxon>Gammaproteobacteria</taxon>
        <taxon>Pseudomonadales</taxon>
        <taxon>Pseudomonadaceae</taxon>
        <taxon>Pseudomonas</taxon>
    </lineage>
</organism>
<dbReference type="PANTHER" id="PTHR36180:SF2">
    <property type="entry name" value="BRO FAMILY PROTEIN"/>
    <property type="match status" value="1"/>
</dbReference>
<gene>
    <name evidence="3" type="ORF">SAMN05216178_2311</name>
</gene>
<dbReference type="EMBL" id="FNTJ01000001">
    <property type="protein sequence ID" value="SEB80189.1"/>
    <property type="molecule type" value="Genomic_DNA"/>
</dbReference>
<dbReference type="RefSeq" id="WP_244168862.1">
    <property type="nucleotide sequence ID" value="NZ_FNTJ01000001.1"/>
</dbReference>
<dbReference type="InterPro" id="IPR003497">
    <property type="entry name" value="BRO_N_domain"/>
</dbReference>
<proteinExistence type="predicted"/>
<evidence type="ECO:0000313" key="4">
    <source>
        <dbReference type="Proteomes" id="UP000198982"/>
    </source>
</evidence>
<reference evidence="4" key="1">
    <citation type="submission" date="2016-10" db="EMBL/GenBank/DDBJ databases">
        <authorList>
            <person name="Varghese N."/>
            <person name="Submissions S."/>
        </authorList>
    </citation>
    <scope>NUCLEOTIDE SEQUENCE [LARGE SCALE GENOMIC DNA]</scope>
    <source>
        <strain evidence="4">DSM 9751</strain>
    </source>
</reference>
<keyword evidence="4" id="KW-1185">Reference proteome</keyword>
<dbReference type="SMART" id="SM01040">
    <property type="entry name" value="Bro-N"/>
    <property type="match status" value="1"/>
</dbReference>
<dbReference type="PANTHER" id="PTHR36180">
    <property type="entry name" value="DNA-BINDING PROTEIN-RELATED-RELATED"/>
    <property type="match status" value="1"/>
</dbReference>
<dbReference type="PROSITE" id="PS51750">
    <property type="entry name" value="BRO_N"/>
    <property type="match status" value="1"/>
</dbReference>
<evidence type="ECO:0000256" key="1">
    <source>
        <dbReference type="SAM" id="MobiDB-lite"/>
    </source>
</evidence>
<accession>A0A1H4MAX6</accession>
<protein>
    <submittedName>
        <fullName evidence="3">Prophage antirepressor</fullName>
    </submittedName>
</protein>
<evidence type="ECO:0000313" key="3">
    <source>
        <dbReference type="EMBL" id="SEB80189.1"/>
    </source>
</evidence>